<dbReference type="PANTHER" id="PTHR12619">
    <property type="entry name" value="RFX TRANSCRIPTION FACTOR FAMILY"/>
    <property type="match status" value="1"/>
</dbReference>
<feature type="compositionally biased region" description="Polar residues" evidence="2">
    <location>
        <begin position="44"/>
        <end position="57"/>
    </location>
</feature>
<dbReference type="InterPro" id="IPR036388">
    <property type="entry name" value="WH-like_DNA-bd_sf"/>
</dbReference>
<feature type="compositionally biased region" description="Polar residues" evidence="2">
    <location>
        <begin position="334"/>
        <end position="354"/>
    </location>
</feature>
<dbReference type="SUPFAM" id="SSF46785">
    <property type="entry name" value="Winged helix' DNA-binding domain"/>
    <property type="match status" value="1"/>
</dbReference>
<feature type="region of interest" description="Disordered" evidence="2">
    <location>
        <begin position="404"/>
        <end position="450"/>
    </location>
</feature>
<feature type="region of interest" description="Disordered" evidence="2">
    <location>
        <begin position="639"/>
        <end position="693"/>
    </location>
</feature>
<dbReference type="PROSITE" id="PS51526">
    <property type="entry name" value="RFX_DBD"/>
    <property type="match status" value="1"/>
</dbReference>
<protein>
    <recommendedName>
        <fullName evidence="3">RFX-type winged-helix domain-containing protein</fullName>
    </recommendedName>
</protein>
<dbReference type="GO" id="GO:0000978">
    <property type="term" value="F:RNA polymerase II cis-regulatory region sequence-specific DNA binding"/>
    <property type="evidence" value="ECO:0007669"/>
    <property type="project" value="TreeGrafter"/>
</dbReference>
<sequence>MEKQASKNLEDMAMELDGPDNYLKNISTNLAENNNRIEEHSNGKGPQSRSERNSQIQQAVEADISEISRKTIDNILEQVKVLTPTEHLLLYLKLPTEYSNVGDPLRQPLNPLGSRSEISQTIMWIKTHLEEDPELSLPKQDVYNEYYAFCGPNKIKPLSTADFGKVMKQVYPRVRPRRLGTRGNSRYCYAGLRRRYKLDAPLLPDLGDKPQSSEFVSSSEELLSAAWTIIREWSEQQLGMQFSSFHSLAYYLVVNLSVGNGSTAASVITSSNKGYFKGDLVSSSIACNTKHREAQLQLQRKIQQKNEIIREQKRKVQMQSPKIESKGRSKKCKMQTQPSVSSNTSPVPGTEGESSASVCEELQPVCDKSLDFANLQSLPDFSSFQKMVANDQVCEYTNELYKPESSENANNVPGQSPSGKVPIPRLSSNINKFSPALSPQRPKSAKYKAIQPKSEPCDIGLCNQQPYTGDYRSQETNYSGATSEKKQKSTKKVLQDPVKTEIEDSLTSLADVGSEALFARERLMSVAEIDKSALDDYLGANNSQEHEEELVKYFENKDQSSDQDMSMKLTQLRQLLITQQNLESNTAQGGLNTVPVLNSNASAFIKASQKNMAQCYPKSFDGGNYTSEGARRRVSFETYHPEDAVPPSPNTRRKNFNFTPISPGPMSPTGRQSKCSSTNASPFVSPRNTPVPKAKGNIHQNVNSSYIVNQPSSSSGAFNFANAQKSLISVKTNLKIKQEVDISHDPDKMINQISDSNEIHNFPIHGYLPMSAPPSPKMMKNRNSNLLQKLLNNKPPYSSRYQPHAGDNLSAEITQLLSSQAPPSNVEASYRSQSVPLHQMSLKSNQHLLSPAQENYYQSQFPFSTQAPTVTNEFGDFDSFNATENLNMNKILNTIDTMKTPSELNTFTNPNAVGAHNVGGHMDLPLPGECYDNVQQFKVTQRHVNVLPNLRTLGRSQSIELDLESELNPSLKCNPSRSVPTTPVPGSVSKFHFPRNRRSYPSTPLAPNHNFSFNHGQDYLLNGQPIKEKLSAEDEVNPNVPYFQTAENHDEMYDNVDIFNVNDTNLSCDVLIGDNKNNFTFEGQMCDGNYNVNKNVSAALDEINRSGGSQPDFKNGRNDHL</sequence>
<dbReference type="PANTHER" id="PTHR12619:SF21">
    <property type="entry name" value="RFX-TYPE WINGED-HELIX DOMAIN-CONTAINING PROTEIN"/>
    <property type="match status" value="1"/>
</dbReference>
<feature type="compositionally biased region" description="Basic and acidic residues" evidence="2">
    <location>
        <begin position="1"/>
        <end position="10"/>
    </location>
</feature>
<accession>A0A1Y1NC87</accession>
<dbReference type="EMBL" id="GEZM01012055">
    <property type="protein sequence ID" value="JAV93237.1"/>
    <property type="molecule type" value="Transcribed_RNA"/>
</dbReference>
<feature type="region of interest" description="Disordered" evidence="2">
    <location>
        <begin position="972"/>
        <end position="996"/>
    </location>
</feature>
<feature type="region of interest" description="Disordered" evidence="2">
    <location>
        <begin position="472"/>
        <end position="492"/>
    </location>
</feature>
<feature type="compositionally biased region" description="Polar residues" evidence="2">
    <location>
        <begin position="669"/>
        <end position="688"/>
    </location>
</feature>
<dbReference type="InterPro" id="IPR036390">
    <property type="entry name" value="WH_DNA-bd_sf"/>
</dbReference>
<reference evidence="4" key="1">
    <citation type="journal article" date="2016" name="Sci. Rep.">
        <title>Molecular characterization of firefly nuptial gifts: a multi-omics approach sheds light on postcopulatory sexual selection.</title>
        <authorList>
            <person name="Al-Wathiqui N."/>
            <person name="Fallon T.R."/>
            <person name="South A."/>
            <person name="Weng J.K."/>
            <person name="Lewis S.M."/>
        </authorList>
    </citation>
    <scope>NUCLEOTIDE SEQUENCE</scope>
</reference>
<feature type="compositionally biased region" description="Polar residues" evidence="2">
    <location>
        <begin position="406"/>
        <end position="418"/>
    </location>
</feature>
<dbReference type="Gene3D" id="1.10.10.10">
    <property type="entry name" value="Winged helix-like DNA-binding domain superfamily/Winged helix DNA-binding domain"/>
    <property type="match status" value="1"/>
</dbReference>
<proteinExistence type="predicted"/>
<evidence type="ECO:0000313" key="4">
    <source>
        <dbReference type="EMBL" id="JAV93237.1"/>
    </source>
</evidence>
<feature type="region of interest" description="Disordered" evidence="2">
    <location>
        <begin position="1"/>
        <end position="57"/>
    </location>
</feature>
<feature type="domain" description="RFX-type winged-helix" evidence="3">
    <location>
        <begin position="121"/>
        <end position="196"/>
    </location>
</feature>
<evidence type="ECO:0000259" key="3">
    <source>
        <dbReference type="PROSITE" id="PS51526"/>
    </source>
</evidence>
<name>A0A1Y1NC87_PHOPY</name>
<feature type="compositionally biased region" description="Polar residues" evidence="2">
    <location>
        <begin position="972"/>
        <end position="981"/>
    </location>
</feature>
<dbReference type="InterPro" id="IPR039779">
    <property type="entry name" value="RFX-like"/>
</dbReference>
<feature type="region of interest" description="Disordered" evidence="2">
    <location>
        <begin position="311"/>
        <end position="354"/>
    </location>
</feature>
<dbReference type="FunFam" id="1.10.10.10:FF:000422">
    <property type="entry name" value="DNA-binding protein RFX7"/>
    <property type="match status" value="1"/>
</dbReference>
<feature type="compositionally biased region" description="Polar residues" evidence="2">
    <location>
        <begin position="24"/>
        <end position="34"/>
    </location>
</feature>
<organism evidence="4">
    <name type="scientific">Photinus pyralis</name>
    <name type="common">Common eastern firefly</name>
    <name type="synonym">Lampyris pyralis</name>
    <dbReference type="NCBI Taxonomy" id="7054"/>
    <lineage>
        <taxon>Eukaryota</taxon>
        <taxon>Metazoa</taxon>
        <taxon>Ecdysozoa</taxon>
        <taxon>Arthropoda</taxon>
        <taxon>Hexapoda</taxon>
        <taxon>Insecta</taxon>
        <taxon>Pterygota</taxon>
        <taxon>Neoptera</taxon>
        <taxon>Endopterygota</taxon>
        <taxon>Coleoptera</taxon>
        <taxon>Polyphaga</taxon>
        <taxon>Elateriformia</taxon>
        <taxon>Elateroidea</taxon>
        <taxon>Lampyridae</taxon>
        <taxon>Lampyrinae</taxon>
        <taxon>Photinus</taxon>
    </lineage>
</organism>
<dbReference type="AlphaFoldDB" id="A0A1Y1NC87"/>
<evidence type="ECO:0000256" key="2">
    <source>
        <dbReference type="SAM" id="MobiDB-lite"/>
    </source>
</evidence>
<dbReference type="Gene3D" id="6.10.140.1290">
    <property type="match status" value="1"/>
</dbReference>
<dbReference type="GO" id="GO:0000981">
    <property type="term" value="F:DNA-binding transcription factor activity, RNA polymerase II-specific"/>
    <property type="evidence" value="ECO:0007669"/>
    <property type="project" value="TreeGrafter"/>
</dbReference>
<dbReference type="Pfam" id="PF02257">
    <property type="entry name" value="RFX_DNA_binding"/>
    <property type="match status" value="1"/>
</dbReference>
<dbReference type="InterPro" id="IPR003150">
    <property type="entry name" value="DNA-bd_RFX"/>
</dbReference>
<evidence type="ECO:0000256" key="1">
    <source>
        <dbReference type="ARBA" id="ARBA00023125"/>
    </source>
</evidence>
<keyword evidence="1" id="KW-0238">DNA-binding</keyword>